<gene>
    <name evidence="2" type="ORF">M011DRAFT_491190</name>
</gene>
<evidence type="ECO:0000313" key="3">
    <source>
        <dbReference type="Proteomes" id="UP000799440"/>
    </source>
</evidence>
<evidence type="ECO:0000256" key="1">
    <source>
        <dbReference type="SAM" id="Coils"/>
    </source>
</evidence>
<evidence type="ECO:0008006" key="4">
    <source>
        <dbReference type="Google" id="ProtNLM"/>
    </source>
</evidence>
<accession>A0A6A6UV33</accession>
<keyword evidence="1" id="KW-0175">Coiled coil</keyword>
<dbReference type="EMBL" id="MU006648">
    <property type="protein sequence ID" value="KAF2741629.1"/>
    <property type="molecule type" value="Genomic_DNA"/>
</dbReference>
<reference evidence="2" key="1">
    <citation type="journal article" date="2020" name="Stud. Mycol.">
        <title>101 Dothideomycetes genomes: a test case for predicting lifestyles and emergence of pathogens.</title>
        <authorList>
            <person name="Haridas S."/>
            <person name="Albert R."/>
            <person name="Binder M."/>
            <person name="Bloem J."/>
            <person name="Labutti K."/>
            <person name="Salamov A."/>
            <person name="Andreopoulos B."/>
            <person name="Baker S."/>
            <person name="Barry K."/>
            <person name="Bills G."/>
            <person name="Bluhm B."/>
            <person name="Cannon C."/>
            <person name="Castanera R."/>
            <person name="Culley D."/>
            <person name="Daum C."/>
            <person name="Ezra D."/>
            <person name="Gonzalez J."/>
            <person name="Henrissat B."/>
            <person name="Kuo A."/>
            <person name="Liang C."/>
            <person name="Lipzen A."/>
            <person name="Lutzoni F."/>
            <person name="Magnuson J."/>
            <person name="Mondo S."/>
            <person name="Nolan M."/>
            <person name="Ohm R."/>
            <person name="Pangilinan J."/>
            <person name="Park H.-J."/>
            <person name="Ramirez L."/>
            <person name="Alfaro M."/>
            <person name="Sun H."/>
            <person name="Tritt A."/>
            <person name="Yoshinaga Y."/>
            <person name="Zwiers L.-H."/>
            <person name="Turgeon B."/>
            <person name="Goodwin S."/>
            <person name="Spatafora J."/>
            <person name="Crous P."/>
            <person name="Grigoriev I."/>
        </authorList>
    </citation>
    <scope>NUCLEOTIDE SEQUENCE</scope>
    <source>
        <strain evidence="2">CBS 119925</strain>
    </source>
</reference>
<feature type="coiled-coil region" evidence="1">
    <location>
        <begin position="74"/>
        <end position="119"/>
    </location>
</feature>
<dbReference type="Proteomes" id="UP000799440">
    <property type="component" value="Unassembled WGS sequence"/>
</dbReference>
<sequence length="208" mass="23243">MPKVPVNSTSRRKARFSRIREMDHVVASPCSRCKSQGLKCLLSLEGNCLECVSSGSSCDLFPTEAEFAEVARCKRELRRQLREVECRRVEAEAESARRAAEIARRRLELEESLDSLDDKEKELFGREKESISELERLERAQGKDPAISESWSKSTTSLAVPPIPTDLGWSQADPSSFDLSSFIDDPQFLIDFDALASDGIVPAFGDNL</sequence>
<organism evidence="2 3">
    <name type="scientific">Sporormia fimetaria CBS 119925</name>
    <dbReference type="NCBI Taxonomy" id="1340428"/>
    <lineage>
        <taxon>Eukaryota</taxon>
        <taxon>Fungi</taxon>
        <taxon>Dikarya</taxon>
        <taxon>Ascomycota</taxon>
        <taxon>Pezizomycotina</taxon>
        <taxon>Dothideomycetes</taxon>
        <taxon>Pleosporomycetidae</taxon>
        <taxon>Pleosporales</taxon>
        <taxon>Sporormiaceae</taxon>
        <taxon>Sporormia</taxon>
    </lineage>
</organism>
<protein>
    <recommendedName>
        <fullName evidence="4">Zn(2)-C6 fungal-type domain-containing protein</fullName>
    </recommendedName>
</protein>
<evidence type="ECO:0000313" key="2">
    <source>
        <dbReference type="EMBL" id="KAF2741629.1"/>
    </source>
</evidence>
<dbReference type="AlphaFoldDB" id="A0A6A6UV33"/>
<name>A0A6A6UV33_9PLEO</name>
<proteinExistence type="predicted"/>
<keyword evidence="3" id="KW-1185">Reference proteome</keyword>